<dbReference type="FunFam" id="1.20.5.260:FF:000001">
    <property type="entry name" value="Cytochrome b-c1 complex subunit 9"/>
    <property type="match status" value="1"/>
</dbReference>
<dbReference type="AlphaFoldDB" id="A0A084G9X6"/>
<evidence type="ECO:0000256" key="7">
    <source>
        <dbReference type="ARBA" id="ARBA00022982"/>
    </source>
</evidence>
<dbReference type="InterPro" id="IPR053018">
    <property type="entry name" value="Elsinochrome_Biosynth-Asso"/>
</dbReference>
<dbReference type="SUPFAM" id="SSF81514">
    <property type="entry name" value="Subunit X (non-heme 7 kDa protein) of cytochrome bc1 complex (Ubiquinol-cytochrome c reductase)"/>
    <property type="match status" value="1"/>
</dbReference>
<dbReference type="HOGENOM" id="CLU_639643_0_0_1"/>
<keyword evidence="8 12" id="KW-1133">Transmembrane helix</keyword>
<dbReference type="VEuPathDB" id="FungiDB:SAPIO_CDS3057"/>
<evidence type="ECO:0000256" key="6">
    <source>
        <dbReference type="ARBA" id="ARBA00022792"/>
    </source>
</evidence>
<reference evidence="13 14" key="1">
    <citation type="journal article" date="2014" name="Genome Announc.">
        <title>Draft genome sequence of the pathogenic fungus Scedosporium apiospermum.</title>
        <authorList>
            <person name="Vandeputte P."/>
            <person name="Ghamrawi S."/>
            <person name="Rechenmann M."/>
            <person name="Iltis A."/>
            <person name="Giraud S."/>
            <person name="Fleury M."/>
            <person name="Thornton C."/>
            <person name="Delhaes L."/>
            <person name="Meyer W."/>
            <person name="Papon N."/>
            <person name="Bouchara J.P."/>
        </authorList>
    </citation>
    <scope>NUCLEOTIDE SEQUENCE [LARGE SCALE GENOMIC DNA]</scope>
    <source>
        <strain evidence="13 14">IHEM 14462</strain>
    </source>
</reference>
<gene>
    <name evidence="13" type="ORF">SAPIO_CDS3057</name>
</gene>
<dbReference type="OrthoDB" id="5427664at2759"/>
<keyword evidence="10 12" id="KW-0472">Membrane</keyword>
<evidence type="ECO:0000313" key="13">
    <source>
        <dbReference type="EMBL" id="KEZ44138.1"/>
    </source>
</evidence>
<keyword evidence="7" id="KW-0249">Electron transport</keyword>
<comment type="similarity">
    <text evidence="2">Belongs to the UQCR10/QCR9 family.</text>
</comment>
<feature type="transmembrane region" description="Helical" evidence="12">
    <location>
        <begin position="297"/>
        <end position="319"/>
    </location>
</feature>
<keyword evidence="14" id="KW-1185">Reference proteome</keyword>
<dbReference type="Proteomes" id="UP000028545">
    <property type="component" value="Unassembled WGS sequence"/>
</dbReference>
<dbReference type="GO" id="GO:0005743">
    <property type="term" value="C:mitochondrial inner membrane"/>
    <property type="evidence" value="ECO:0007669"/>
    <property type="project" value="UniProtKB-SubCell"/>
</dbReference>
<keyword evidence="4" id="KW-0679">Respiratory chain</keyword>
<feature type="transmembrane region" description="Helical" evidence="12">
    <location>
        <begin position="142"/>
        <end position="168"/>
    </location>
</feature>
<evidence type="ECO:0000256" key="1">
    <source>
        <dbReference type="ARBA" id="ARBA00004434"/>
    </source>
</evidence>
<dbReference type="EMBL" id="JOWA01000088">
    <property type="protein sequence ID" value="KEZ44138.1"/>
    <property type="molecule type" value="Genomic_DNA"/>
</dbReference>
<evidence type="ECO:0000256" key="2">
    <source>
        <dbReference type="ARBA" id="ARBA00007856"/>
    </source>
</evidence>
<evidence type="ECO:0000256" key="4">
    <source>
        <dbReference type="ARBA" id="ARBA00022660"/>
    </source>
</evidence>
<evidence type="ECO:0000256" key="12">
    <source>
        <dbReference type="SAM" id="Phobius"/>
    </source>
</evidence>
<dbReference type="Pfam" id="PF05365">
    <property type="entry name" value="UCR_UQCRX_QCR9"/>
    <property type="match status" value="1"/>
</dbReference>
<dbReference type="OMA" id="THLMSVT"/>
<feature type="transmembrane region" description="Helical" evidence="12">
    <location>
        <begin position="331"/>
        <end position="359"/>
    </location>
</feature>
<feature type="transmembrane region" description="Helical" evidence="12">
    <location>
        <begin position="396"/>
        <end position="413"/>
    </location>
</feature>
<evidence type="ECO:0000313" key="14">
    <source>
        <dbReference type="Proteomes" id="UP000028545"/>
    </source>
</evidence>
<dbReference type="GeneID" id="27722129"/>
<evidence type="ECO:0000256" key="8">
    <source>
        <dbReference type="ARBA" id="ARBA00022989"/>
    </source>
</evidence>
<comment type="subcellular location">
    <subcellularLocation>
        <location evidence="1">Mitochondrion inner membrane</location>
        <topology evidence="1">Single-pass membrane protein</topology>
    </subcellularLocation>
</comment>
<evidence type="ECO:0000256" key="10">
    <source>
        <dbReference type="ARBA" id="ARBA00023136"/>
    </source>
</evidence>
<proteinExistence type="inferred from homology"/>
<comment type="caution">
    <text evidence="13">The sequence shown here is derived from an EMBL/GenBank/DDBJ whole genome shotgun (WGS) entry which is preliminary data.</text>
</comment>
<keyword evidence="3" id="KW-0813">Transport</keyword>
<feature type="transmembrane region" description="Helical" evidence="12">
    <location>
        <begin position="211"/>
        <end position="233"/>
    </location>
</feature>
<dbReference type="InterPro" id="IPR036656">
    <property type="entry name" value="QCR9_sf"/>
</dbReference>
<dbReference type="RefSeq" id="XP_016643937.1">
    <property type="nucleotide sequence ID" value="XM_016785931.1"/>
</dbReference>
<evidence type="ECO:0000256" key="9">
    <source>
        <dbReference type="ARBA" id="ARBA00023128"/>
    </source>
</evidence>
<evidence type="ECO:0000256" key="11">
    <source>
        <dbReference type="ARBA" id="ARBA00044247"/>
    </source>
</evidence>
<dbReference type="GO" id="GO:0045275">
    <property type="term" value="C:respiratory chain complex III"/>
    <property type="evidence" value="ECO:0007669"/>
    <property type="project" value="InterPro"/>
</dbReference>
<dbReference type="GO" id="GO:0006122">
    <property type="term" value="P:mitochondrial electron transport, ubiquinol to cytochrome c"/>
    <property type="evidence" value="ECO:0007669"/>
    <property type="project" value="InterPro"/>
</dbReference>
<dbReference type="PANTHER" id="PTHR37577:SF1">
    <property type="entry name" value="INTEGRAL MEMBRANE PROTEIN"/>
    <property type="match status" value="1"/>
</dbReference>
<evidence type="ECO:0000256" key="5">
    <source>
        <dbReference type="ARBA" id="ARBA00022692"/>
    </source>
</evidence>
<feature type="transmembrane region" description="Helical" evidence="12">
    <location>
        <begin position="62"/>
        <end position="86"/>
    </location>
</feature>
<sequence>MSSEFFLSYFIPGSYSFEVQNICQGQYGIDINAECRINFFPNDTVESYGTVKRAKFQGNPDIAGIGVVIGFITGTLLCLLSLFFLVREMAMRWKWVPILSKRYRPLPNPSPRGTRQKRWKRAFGDFNITAERSRFIQWLFNFLSNLLIANADTQIFISLAYGINFALASKCTLSAYHYKVGLNMVLLALASTNLSTLMIRDYWRRAKLAASMRFLVVAFIYVVLIWMLVYQFMGASRPEDTWSFLTKQRGGLATDSSILLPMSCFLDPDLDPLRRLTDAQLNRVGGVLGTKAATLEVIVGSAMLVCFLLSHLAHGIRWCRGHSRPKANRPVWWGVIVSLYWIVALGASTVAYVACYLIVWCLRGWVYESGWMEDNGNSERDAVSSTLYNLIFRKNYSMLASVFVAGFAWEIGFNRGMDRLWDSWNQGRQWKDIRHKYVEGGEDEE</sequence>
<dbReference type="PANTHER" id="PTHR37577">
    <property type="entry name" value="INTEGRAL MEMBRANE PROTEIN"/>
    <property type="match status" value="1"/>
</dbReference>
<dbReference type="InterPro" id="IPR008027">
    <property type="entry name" value="QCR9"/>
</dbReference>
<dbReference type="Gene3D" id="1.20.5.260">
    <property type="entry name" value="Cytochrome b-c1 complex subunit 9"/>
    <property type="match status" value="1"/>
</dbReference>
<keyword evidence="6" id="KW-0999">Mitochondrion inner membrane</keyword>
<organism evidence="13 14">
    <name type="scientific">Pseudallescheria apiosperma</name>
    <name type="common">Scedosporium apiospermum</name>
    <dbReference type="NCBI Taxonomy" id="563466"/>
    <lineage>
        <taxon>Eukaryota</taxon>
        <taxon>Fungi</taxon>
        <taxon>Dikarya</taxon>
        <taxon>Ascomycota</taxon>
        <taxon>Pezizomycotina</taxon>
        <taxon>Sordariomycetes</taxon>
        <taxon>Hypocreomycetidae</taxon>
        <taxon>Microascales</taxon>
        <taxon>Microascaceae</taxon>
        <taxon>Scedosporium</taxon>
    </lineage>
</organism>
<keyword evidence="9" id="KW-0496">Mitochondrion</keyword>
<protein>
    <recommendedName>
        <fullName evidence="11">Complex III subunit 9</fullName>
    </recommendedName>
</protein>
<evidence type="ECO:0000256" key="3">
    <source>
        <dbReference type="ARBA" id="ARBA00022448"/>
    </source>
</evidence>
<accession>A0A084G9X6</accession>
<name>A0A084G9X6_PSEDA</name>
<keyword evidence="5 12" id="KW-0812">Transmembrane</keyword>
<feature type="transmembrane region" description="Helical" evidence="12">
    <location>
        <begin position="180"/>
        <end position="199"/>
    </location>
</feature>
<dbReference type="KEGG" id="sapo:SAPIO_CDS3057"/>